<dbReference type="RefSeq" id="WP_159071851.1">
    <property type="nucleotide sequence ID" value="NZ_FUXM01000005.1"/>
</dbReference>
<evidence type="ECO:0000256" key="1">
    <source>
        <dbReference type="ARBA" id="ARBA00004196"/>
    </source>
</evidence>
<dbReference type="Pfam" id="PF13407">
    <property type="entry name" value="Peripla_BP_4"/>
    <property type="match status" value="1"/>
</dbReference>
<dbReference type="InterPro" id="IPR028082">
    <property type="entry name" value="Peripla_BP_I"/>
</dbReference>
<feature type="chain" id="PRO_5039411982" evidence="2">
    <location>
        <begin position="23"/>
        <end position="340"/>
    </location>
</feature>
<dbReference type="Gene3D" id="3.40.50.2300">
    <property type="match status" value="2"/>
</dbReference>
<comment type="subcellular location">
    <subcellularLocation>
        <location evidence="1">Cell envelope</location>
    </subcellularLocation>
</comment>
<dbReference type="Proteomes" id="UP000189933">
    <property type="component" value="Unassembled WGS sequence"/>
</dbReference>
<dbReference type="InterPro" id="IPR025997">
    <property type="entry name" value="SBP_2_dom"/>
</dbReference>
<proteinExistence type="predicted"/>
<feature type="domain" description="Periplasmic binding protein" evidence="3">
    <location>
        <begin position="45"/>
        <end position="300"/>
    </location>
</feature>
<dbReference type="EMBL" id="FUXM01000005">
    <property type="protein sequence ID" value="SJZ70183.1"/>
    <property type="molecule type" value="Genomic_DNA"/>
</dbReference>
<dbReference type="PANTHER" id="PTHR30036">
    <property type="entry name" value="D-XYLOSE-BINDING PERIPLASMIC PROTEIN"/>
    <property type="match status" value="1"/>
</dbReference>
<sequence length="340" mass="36042">MSKFMKRIALLLALLIGFSALAGCGNTNNAGNSGDNQPEKKKIKIGVSVATMQEAVYTFMKKAMEDNAAANNAEIIWTSADNKEEKQLSDVESLLSQGIDVLILHAVNTGAAASLVAKAEAAGVPVVAMDRLPENAKVALYVTADSRQVGRIQAQYLAEQLGGKGNVIILEGEAGNGVARDITAGNKEVLAKYPDIKVVVDQAHKGWARDLAMNTVETALTQYNNNIQGILANNSGMAMGAVQALKNKGLAGKVVTIGSDADEDACKAIKAGELSADVDKKPYELGKASFLAAVELAQKKTPASDTTIKNGDFEVPVKLTPVELIKKDNVDTMKYRWPNL</sequence>
<name>A0A1T4MT76_9FIRM</name>
<evidence type="ECO:0000259" key="3">
    <source>
        <dbReference type="Pfam" id="PF13407"/>
    </source>
</evidence>
<organism evidence="4 5">
    <name type="scientific">Carboxydocella sporoproducens DSM 16521</name>
    <dbReference type="NCBI Taxonomy" id="1121270"/>
    <lineage>
        <taxon>Bacteria</taxon>
        <taxon>Bacillati</taxon>
        <taxon>Bacillota</taxon>
        <taxon>Clostridia</taxon>
        <taxon>Eubacteriales</taxon>
        <taxon>Clostridiales Family XVI. Incertae Sedis</taxon>
        <taxon>Carboxydocella</taxon>
    </lineage>
</organism>
<dbReference type="PROSITE" id="PS51257">
    <property type="entry name" value="PROKAR_LIPOPROTEIN"/>
    <property type="match status" value="1"/>
</dbReference>
<evidence type="ECO:0000313" key="5">
    <source>
        <dbReference type="Proteomes" id="UP000189933"/>
    </source>
</evidence>
<evidence type="ECO:0000256" key="2">
    <source>
        <dbReference type="SAM" id="SignalP"/>
    </source>
</evidence>
<dbReference type="InterPro" id="IPR050555">
    <property type="entry name" value="Bact_Solute-Bind_Prot2"/>
</dbReference>
<dbReference type="OrthoDB" id="9769193at2"/>
<protein>
    <submittedName>
        <fullName evidence="4">D-xylose transport system substrate-binding protein</fullName>
    </submittedName>
</protein>
<evidence type="ECO:0000313" key="4">
    <source>
        <dbReference type="EMBL" id="SJZ70183.1"/>
    </source>
</evidence>
<feature type="signal peptide" evidence="2">
    <location>
        <begin position="1"/>
        <end position="22"/>
    </location>
</feature>
<dbReference type="AlphaFoldDB" id="A0A1T4MT76"/>
<dbReference type="GO" id="GO:0030246">
    <property type="term" value="F:carbohydrate binding"/>
    <property type="evidence" value="ECO:0007669"/>
    <property type="project" value="TreeGrafter"/>
</dbReference>
<keyword evidence="5" id="KW-1185">Reference proteome</keyword>
<dbReference type="GO" id="GO:0030288">
    <property type="term" value="C:outer membrane-bounded periplasmic space"/>
    <property type="evidence" value="ECO:0007669"/>
    <property type="project" value="TreeGrafter"/>
</dbReference>
<reference evidence="5" key="1">
    <citation type="submission" date="2017-02" db="EMBL/GenBank/DDBJ databases">
        <authorList>
            <person name="Varghese N."/>
            <person name="Submissions S."/>
        </authorList>
    </citation>
    <scope>NUCLEOTIDE SEQUENCE [LARGE SCALE GENOMIC DNA]</scope>
    <source>
        <strain evidence="5">DSM 16521</strain>
    </source>
</reference>
<dbReference type="SUPFAM" id="SSF53822">
    <property type="entry name" value="Periplasmic binding protein-like I"/>
    <property type="match status" value="1"/>
</dbReference>
<dbReference type="CDD" id="cd19992">
    <property type="entry name" value="PBP1_ABC_xylose_binding-like"/>
    <property type="match status" value="1"/>
</dbReference>
<gene>
    <name evidence="4" type="ORF">SAMN02745885_00700</name>
</gene>
<keyword evidence="2" id="KW-0732">Signal</keyword>
<accession>A0A1T4MT76</accession>